<proteinExistence type="predicted"/>
<gene>
    <name evidence="1" type="ORF">MIMGU_mgv11b017943mg</name>
</gene>
<evidence type="ECO:0000313" key="1">
    <source>
        <dbReference type="EMBL" id="EYU30459.1"/>
    </source>
</evidence>
<evidence type="ECO:0000313" key="2">
    <source>
        <dbReference type="Proteomes" id="UP000030748"/>
    </source>
</evidence>
<reference evidence="1 2" key="1">
    <citation type="journal article" date="2013" name="Proc. Natl. Acad. Sci. U.S.A.">
        <title>Fine-scale variation in meiotic recombination in Mimulus inferred from population shotgun sequencing.</title>
        <authorList>
            <person name="Hellsten U."/>
            <person name="Wright K.M."/>
            <person name="Jenkins J."/>
            <person name="Shu S."/>
            <person name="Yuan Y."/>
            <person name="Wessler S.R."/>
            <person name="Schmutz J."/>
            <person name="Willis J.H."/>
            <person name="Rokhsar D.S."/>
        </authorList>
    </citation>
    <scope>NUCLEOTIDE SEQUENCE [LARGE SCALE GENOMIC DNA]</scope>
    <source>
        <strain evidence="2">cv. DUN x IM62</strain>
    </source>
</reference>
<dbReference type="AlphaFoldDB" id="A0A022QSD7"/>
<name>A0A022QSD7_ERYGU</name>
<organism evidence="1 2">
    <name type="scientific">Erythranthe guttata</name>
    <name type="common">Yellow monkey flower</name>
    <name type="synonym">Mimulus guttatus</name>
    <dbReference type="NCBI Taxonomy" id="4155"/>
    <lineage>
        <taxon>Eukaryota</taxon>
        <taxon>Viridiplantae</taxon>
        <taxon>Streptophyta</taxon>
        <taxon>Embryophyta</taxon>
        <taxon>Tracheophyta</taxon>
        <taxon>Spermatophyta</taxon>
        <taxon>Magnoliopsida</taxon>
        <taxon>eudicotyledons</taxon>
        <taxon>Gunneridae</taxon>
        <taxon>Pentapetalae</taxon>
        <taxon>asterids</taxon>
        <taxon>lamiids</taxon>
        <taxon>Lamiales</taxon>
        <taxon>Phrymaceae</taxon>
        <taxon>Erythranthe</taxon>
    </lineage>
</organism>
<sequence>MKKKGWIITSKFLKILSKKGFRFSSRNEALKRPGLTTLIKLKKPLPNVSISVSTPFNCATSTLDGTHPHGCVRVCAIRGRIAHAHNAGEPAVKFLTTISLDRWKKSLQEMYSSELRFEEDIFAKRKRVLFLFVVLNDSHLHRSSIVGKLLHLPEISGLEHRGDPPKLIGENNSRKSDKRIGEREERRHAFLVCLNRVKQFNRMNCIPFLWRIICIDET</sequence>
<protein>
    <submittedName>
        <fullName evidence="1">Uncharacterized protein</fullName>
    </submittedName>
</protein>
<keyword evidence="2" id="KW-1185">Reference proteome</keyword>
<dbReference type="EMBL" id="KI631057">
    <property type="protein sequence ID" value="EYU30459.1"/>
    <property type="molecule type" value="Genomic_DNA"/>
</dbReference>
<dbReference type="Proteomes" id="UP000030748">
    <property type="component" value="Unassembled WGS sequence"/>
</dbReference>
<accession>A0A022QSD7</accession>